<dbReference type="Pfam" id="PF13391">
    <property type="entry name" value="HNH_2"/>
    <property type="match status" value="1"/>
</dbReference>
<dbReference type="InterPro" id="IPR003615">
    <property type="entry name" value="HNH_nuc"/>
</dbReference>
<reference evidence="2 3" key="1">
    <citation type="submission" date="2023-08" db="EMBL/GenBank/DDBJ databases">
        <authorList>
            <person name="Girao M."/>
            <person name="Carvalho M.F."/>
        </authorList>
    </citation>
    <scope>NUCLEOTIDE SEQUENCE [LARGE SCALE GENOMIC DNA]</scope>
    <source>
        <strain evidence="2 3">CT-R113</strain>
    </source>
</reference>
<keyword evidence="2" id="KW-0255">Endonuclease</keyword>
<comment type="caution">
    <text evidence="2">The sequence shown here is derived from an EMBL/GenBank/DDBJ whole genome shotgun (WGS) entry which is preliminary data.</text>
</comment>
<gene>
    <name evidence="2" type="ORF">Q8791_23395</name>
</gene>
<dbReference type="GO" id="GO:0004519">
    <property type="term" value="F:endonuclease activity"/>
    <property type="evidence" value="ECO:0007669"/>
    <property type="project" value="UniProtKB-KW"/>
</dbReference>
<sequence>MVEMDNRDFALNNEAHRASHPSERSYLILRTGTGKSLLHFLPVLNLIALRGWKTPPAPRAASRYVQFSGELSPTTLTKGRGEQGLLRARKLAGRTHALCALCREEYPASLLELTHINPRANVESDREKLDLWNVMLACGQCHSLFDKGLLWVNGSGVVQWEGGFGPDHLLTVWGERAAGGRCLEFREGNRGFFRARLSYSRVLT</sequence>
<accession>A0ABU7KD54</accession>
<keyword evidence="2" id="KW-0378">Hydrolase</keyword>
<feature type="domain" description="HNH nuclease" evidence="1">
    <location>
        <begin position="86"/>
        <end position="143"/>
    </location>
</feature>
<proteinExistence type="predicted"/>
<keyword evidence="2" id="KW-0540">Nuclease</keyword>
<dbReference type="CDD" id="cd00085">
    <property type="entry name" value="HNHc"/>
    <property type="match status" value="1"/>
</dbReference>
<dbReference type="EMBL" id="JAUZMY010000026">
    <property type="protein sequence ID" value="MEE2040166.1"/>
    <property type="molecule type" value="Genomic_DNA"/>
</dbReference>
<keyword evidence="3" id="KW-1185">Reference proteome</keyword>
<name>A0ABU7KD54_9ACTN</name>
<dbReference type="Proteomes" id="UP001356095">
    <property type="component" value="Unassembled WGS sequence"/>
</dbReference>
<organism evidence="2 3">
    <name type="scientific">Nocardiopsis codii</name>
    <dbReference type="NCBI Taxonomy" id="3065942"/>
    <lineage>
        <taxon>Bacteria</taxon>
        <taxon>Bacillati</taxon>
        <taxon>Actinomycetota</taxon>
        <taxon>Actinomycetes</taxon>
        <taxon>Streptosporangiales</taxon>
        <taxon>Nocardiopsidaceae</taxon>
        <taxon>Nocardiopsis</taxon>
    </lineage>
</organism>
<evidence type="ECO:0000313" key="3">
    <source>
        <dbReference type="Proteomes" id="UP001356095"/>
    </source>
</evidence>
<protein>
    <submittedName>
        <fullName evidence="2">HNH endonuclease signature motif containing protein</fullName>
    </submittedName>
</protein>
<dbReference type="Gene3D" id="1.10.30.50">
    <property type="match status" value="1"/>
</dbReference>
<evidence type="ECO:0000259" key="1">
    <source>
        <dbReference type="SMART" id="SM00507"/>
    </source>
</evidence>
<dbReference type="SMART" id="SM00507">
    <property type="entry name" value="HNHc"/>
    <property type="match status" value="1"/>
</dbReference>
<evidence type="ECO:0000313" key="2">
    <source>
        <dbReference type="EMBL" id="MEE2040166.1"/>
    </source>
</evidence>